<gene>
    <name evidence="2" type="ORF">APLA_LOCUS6003</name>
</gene>
<organism evidence="2 3">
    <name type="scientific">Arctia plantaginis</name>
    <name type="common">Wood tiger moth</name>
    <name type="synonym">Phalaena plantaginis</name>
    <dbReference type="NCBI Taxonomy" id="874455"/>
    <lineage>
        <taxon>Eukaryota</taxon>
        <taxon>Metazoa</taxon>
        <taxon>Ecdysozoa</taxon>
        <taxon>Arthropoda</taxon>
        <taxon>Hexapoda</taxon>
        <taxon>Insecta</taxon>
        <taxon>Pterygota</taxon>
        <taxon>Neoptera</taxon>
        <taxon>Endopterygota</taxon>
        <taxon>Lepidoptera</taxon>
        <taxon>Glossata</taxon>
        <taxon>Ditrysia</taxon>
        <taxon>Noctuoidea</taxon>
        <taxon>Erebidae</taxon>
        <taxon>Arctiinae</taxon>
        <taxon>Arctia</taxon>
    </lineage>
</organism>
<feature type="region of interest" description="Disordered" evidence="1">
    <location>
        <begin position="220"/>
        <end position="270"/>
    </location>
</feature>
<feature type="region of interest" description="Disordered" evidence="1">
    <location>
        <begin position="192"/>
        <end position="211"/>
    </location>
</feature>
<proteinExistence type="predicted"/>
<evidence type="ECO:0008006" key="4">
    <source>
        <dbReference type="Google" id="ProtNLM"/>
    </source>
</evidence>
<name>A0A8S0ZQV7_ARCPL</name>
<dbReference type="SUPFAM" id="SSF48371">
    <property type="entry name" value="ARM repeat"/>
    <property type="match status" value="1"/>
</dbReference>
<dbReference type="Gene3D" id="1.25.10.10">
    <property type="entry name" value="Leucine-rich Repeat Variant"/>
    <property type="match status" value="1"/>
</dbReference>
<evidence type="ECO:0000313" key="2">
    <source>
        <dbReference type="EMBL" id="CAB3235235.1"/>
    </source>
</evidence>
<dbReference type="Proteomes" id="UP000494106">
    <property type="component" value="Unassembled WGS sequence"/>
</dbReference>
<dbReference type="AlphaFoldDB" id="A0A8S0ZQV7"/>
<protein>
    <recommendedName>
        <fullName evidence="4">TOG domain-containing protein</fullName>
    </recommendedName>
</protein>
<reference evidence="2 3" key="1">
    <citation type="submission" date="2020-04" db="EMBL/GenBank/DDBJ databases">
        <authorList>
            <person name="Wallbank WR R."/>
            <person name="Pardo Diaz C."/>
            <person name="Kozak K."/>
            <person name="Martin S."/>
            <person name="Jiggins C."/>
            <person name="Moest M."/>
            <person name="Warren A I."/>
            <person name="Byers J.R.P. K."/>
            <person name="Montejo-Kovacevich G."/>
            <person name="Yen C E."/>
        </authorList>
    </citation>
    <scope>NUCLEOTIDE SEQUENCE [LARGE SCALE GENOMIC DNA]</scope>
</reference>
<comment type="caution">
    <text evidence="2">The sequence shown here is derived from an EMBL/GenBank/DDBJ whole genome shotgun (WGS) entry which is preliminary data.</text>
</comment>
<feature type="compositionally biased region" description="Polar residues" evidence="1">
    <location>
        <begin position="504"/>
        <end position="525"/>
    </location>
</feature>
<evidence type="ECO:0000313" key="3">
    <source>
        <dbReference type="Proteomes" id="UP000494106"/>
    </source>
</evidence>
<keyword evidence="3" id="KW-1185">Reference proteome</keyword>
<feature type="region of interest" description="Disordered" evidence="1">
    <location>
        <begin position="504"/>
        <end position="529"/>
    </location>
</feature>
<sequence length="775" mass="87934">MDEEIEEVIENVKQTDSQKSVATTNLYSLDFIDSSSDKLDSSGMETYILEWDSEGSESPRYKNVAIMKENPSRSMNVNRDVQCDVAKRYCAECSTSFNRCSIFSQEIFTQTSKTIIELAQTEETLIKHMDQNTLHTQTSFISIKSNKTLEYQIEVTEKNNSKAKVVSEFVDHFQNNASSQFIGNCLEDNSTKLQNSESELDKSNDDTSVPCSEKLQNVINEENEENIYCDEQNDYDSDYDHTDFDDDSLMESDKPDHSKNNNPNEECETPKSMDTDVAELYNKLYERMDFQSHKSFDQDKKRFDLLTPLTEESAFKKDWSQDAASENHSSLNDEDKDVLFTNKSGIKIKLLPKEASRDAEALKLPPIQGTYSCPTSPKCANTNFLFSINPNKLQLRSGTLPCVFEERRDEKGIDRWEIESRELASGESHHINERINFDRGSQGTIQLPPIHFEVGYIANSSNVDKPEYKNIDGPRLESLTDLQNPINITDKIKELKMSNKSKNFTQSRYSVHNSESRSGSPSSVCDDSKLSEHSERGCELLCIELLRRLRSPSWFEVMDTLDDIPKVLAKFWGVIAENRIADLLRQIISHVESPRTQVARTACNTLAAILKNTNYTKKPEFYEAVTILLIKTGSFSRPVRRAANVALDDIVCGVDLSHVVTALCIHGVTHKSPLVRCASARLLVVCCALGGGGRDLLRTRPPTAAYARKHALRSLAALLDDKNTDTRKYAERLYTMLRPLTNFEAFYLTDVDVELASRQMKKYDHLLLCSTPESR</sequence>
<dbReference type="InterPro" id="IPR016024">
    <property type="entry name" value="ARM-type_fold"/>
</dbReference>
<evidence type="ECO:0000256" key="1">
    <source>
        <dbReference type="SAM" id="MobiDB-lite"/>
    </source>
</evidence>
<dbReference type="OrthoDB" id="63891at2759"/>
<feature type="compositionally biased region" description="Acidic residues" evidence="1">
    <location>
        <begin position="221"/>
        <end position="250"/>
    </location>
</feature>
<dbReference type="EMBL" id="CADEBC010000485">
    <property type="protein sequence ID" value="CAB3235235.1"/>
    <property type="molecule type" value="Genomic_DNA"/>
</dbReference>
<dbReference type="InterPro" id="IPR011989">
    <property type="entry name" value="ARM-like"/>
</dbReference>
<accession>A0A8S0ZQV7</accession>